<comment type="similarity">
    <text evidence="1">Belongs to the UPF0145 family.</text>
</comment>
<dbReference type="InterPro" id="IPR035439">
    <property type="entry name" value="UPF0145_dom_sf"/>
</dbReference>
<dbReference type="Pfam" id="PF01906">
    <property type="entry name" value="YbjQ_1"/>
    <property type="match status" value="1"/>
</dbReference>
<dbReference type="Gene3D" id="3.30.110.70">
    <property type="entry name" value="Hypothetical protein apc22750. Chain B"/>
    <property type="match status" value="1"/>
</dbReference>
<dbReference type="Proteomes" id="UP000198976">
    <property type="component" value="Chromosome I"/>
</dbReference>
<dbReference type="PANTHER" id="PTHR34068:SF1">
    <property type="entry name" value="UPF0145 PROTEIN YBJQ"/>
    <property type="match status" value="1"/>
</dbReference>
<accession>A0ABY0V4Y3</accession>
<evidence type="ECO:0000313" key="2">
    <source>
        <dbReference type="EMBL" id="SDT85565.1"/>
    </source>
</evidence>
<dbReference type="PANTHER" id="PTHR34068">
    <property type="entry name" value="UPF0145 PROTEIN YBJQ"/>
    <property type="match status" value="1"/>
</dbReference>
<keyword evidence="3" id="KW-1185">Reference proteome</keyword>
<proteinExistence type="inferred from homology"/>
<dbReference type="SUPFAM" id="SSF117782">
    <property type="entry name" value="YbjQ-like"/>
    <property type="match status" value="1"/>
</dbReference>
<evidence type="ECO:0000313" key="3">
    <source>
        <dbReference type="Proteomes" id="UP000198976"/>
    </source>
</evidence>
<dbReference type="EMBL" id="LT629792">
    <property type="protein sequence ID" value="SDT85565.1"/>
    <property type="molecule type" value="Genomic_DNA"/>
</dbReference>
<sequence>MLAVTTPSIEGQPITRYIGLVSGETVSSFPASGMLKALNGGRKRGEENLQTAFENAVNQMCERAELLGADAVISVEMHYTCMQGTLICTATGTAVTL</sequence>
<dbReference type="InterPro" id="IPR002765">
    <property type="entry name" value="UPF0145_YbjQ-like"/>
</dbReference>
<name>A0ABY0V4Y3_9ACTO</name>
<dbReference type="RefSeq" id="WP_070728262.1">
    <property type="nucleotide sequence ID" value="NZ_LT629792.1"/>
</dbReference>
<protein>
    <submittedName>
        <fullName evidence="2">Uncharacterized conserved protein YbjQ, UPF0145 family</fullName>
    </submittedName>
</protein>
<evidence type="ECO:0000256" key="1">
    <source>
        <dbReference type="ARBA" id="ARBA00010751"/>
    </source>
</evidence>
<reference evidence="2 3" key="1">
    <citation type="submission" date="2016-10" db="EMBL/GenBank/DDBJ databases">
        <authorList>
            <person name="Varghese N."/>
            <person name="Submissions S."/>
        </authorList>
    </citation>
    <scope>NUCLEOTIDE SEQUENCE [LARGE SCALE GENOMIC DNA]</scope>
    <source>
        <strain evidence="2 3">DSM 9169</strain>
    </source>
</reference>
<gene>
    <name evidence="2" type="ORF">SAMN04489714_0101</name>
</gene>
<organism evidence="2 3">
    <name type="scientific">Schaalia radingae</name>
    <dbReference type="NCBI Taxonomy" id="131110"/>
    <lineage>
        <taxon>Bacteria</taxon>
        <taxon>Bacillati</taxon>
        <taxon>Actinomycetota</taxon>
        <taxon>Actinomycetes</taxon>
        <taxon>Actinomycetales</taxon>
        <taxon>Actinomycetaceae</taxon>
        <taxon>Schaalia</taxon>
    </lineage>
</organism>